<evidence type="ECO:0000313" key="1">
    <source>
        <dbReference type="EMBL" id="GFN77290.1"/>
    </source>
</evidence>
<dbReference type="AlphaFoldDB" id="A0AAV3Y4G9"/>
<comment type="caution">
    <text evidence="1">The sequence shown here is derived from an EMBL/GenBank/DDBJ whole genome shotgun (WGS) entry which is preliminary data.</text>
</comment>
<dbReference type="EMBL" id="BLXT01000468">
    <property type="protein sequence ID" value="GFN77290.1"/>
    <property type="molecule type" value="Genomic_DNA"/>
</dbReference>
<dbReference type="Proteomes" id="UP000735302">
    <property type="component" value="Unassembled WGS sequence"/>
</dbReference>
<sequence length="101" mass="11543">MELHQITSTQIISQLLEKVRPVFKALVETELLKKCLESYTQNANECLNDTIWKLCPKHKYHGFTTVKTAVAIAVAVFNDGTKSYIAIMEEMGLKSTRYFTK</sequence>
<organism evidence="1 2">
    <name type="scientific">Plakobranchus ocellatus</name>
    <dbReference type="NCBI Taxonomy" id="259542"/>
    <lineage>
        <taxon>Eukaryota</taxon>
        <taxon>Metazoa</taxon>
        <taxon>Spiralia</taxon>
        <taxon>Lophotrochozoa</taxon>
        <taxon>Mollusca</taxon>
        <taxon>Gastropoda</taxon>
        <taxon>Heterobranchia</taxon>
        <taxon>Euthyneura</taxon>
        <taxon>Panpulmonata</taxon>
        <taxon>Sacoglossa</taxon>
        <taxon>Placobranchoidea</taxon>
        <taxon>Plakobranchidae</taxon>
        <taxon>Plakobranchus</taxon>
    </lineage>
</organism>
<keyword evidence="2" id="KW-1185">Reference proteome</keyword>
<evidence type="ECO:0000313" key="2">
    <source>
        <dbReference type="Proteomes" id="UP000735302"/>
    </source>
</evidence>
<accession>A0AAV3Y4G9</accession>
<reference evidence="1 2" key="1">
    <citation type="journal article" date="2021" name="Elife">
        <title>Chloroplast acquisition without the gene transfer in kleptoplastic sea slugs, Plakobranchus ocellatus.</title>
        <authorList>
            <person name="Maeda T."/>
            <person name="Takahashi S."/>
            <person name="Yoshida T."/>
            <person name="Shimamura S."/>
            <person name="Takaki Y."/>
            <person name="Nagai Y."/>
            <person name="Toyoda A."/>
            <person name="Suzuki Y."/>
            <person name="Arimoto A."/>
            <person name="Ishii H."/>
            <person name="Satoh N."/>
            <person name="Nishiyama T."/>
            <person name="Hasebe M."/>
            <person name="Maruyama T."/>
            <person name="Minagawa J."/>
            <person name="Obokata J."/>
            <person name="Shigenobu S."/>
        </authorList>
    </citation>
    <scope>NUCLEOTIDE SEQUENCE [LARGE SCALE GENOMIC DNA]</scope>
</reference>
<gene>
    <name evidence="1" type="ORF">PoB_000379600</name>
</gene>
<protein>
    <submittedName>
        <fullName evidence="1">Uncharacterized protein</fullName>
    </submittedName>
</protein>
<name>A0AAV3Y4G9_9GAST</name>
<proteinExistence type="predicted"/>